<dbReference type="AlphaFoldDB" id="A0A9D4ADA6"/>
<evidence type="ECO:0000256" key="1">
    <source>
        <dbReference type="SAM" id="MobiDB-lite"/>
    </source>
</evidence>
<feature type="region of interest" description="Disordered" evidence="1">
    <location>
        <begin position="1"/>
        <end position="24"/>
    </location>
</feature>
<proteinExistence type="predicted"/>
<organism evidence="2 3">
    <name type="scientific">Gossypium stocksii</name>
    <dbReference type="NCBI Taxonomy" id="47602"/>
    <lineage>
        <taxon>Eukaryota</taxon>
        <taxon>Viridiplantae</taxon>
        <taxon>Streptophyta</taxon>
        <taxon>Embryophyta</taxon>
        <taxon>Tracheophyta</taxon>
        <taxon>Spermatophyta</taxon>
        <taxon>Magnoliopsida</taxon>
        <taxon>eudicotyledons</taxon>
        <taxon>Gunneridae</taxon>
        <taxon>Pentapetalae</taxon>
        <taxon>rosids</taxon>
        <taxon>malvids</taxon>
        <taxon>Malvales</taxon>
        <taxon>Malvaceae</taxon>
        <taxon>Malvoideae</taxon>
        <taxon>Gossypium</taxon>
    </lineage>
</organism>
<name>A0A9D4ADA6_9ROSI</name>
<comment type="caution">
    <text evidence="2">The sequence shown here is derived from an EMBL/GenBank/DDBJ whole genome shotgun (WGS) entry which is preliminary data.</text>
</comment>
<sequence length="57" mass="6987">MKEKENESERKEKDDSKREQVRNVSTNQLLQYLLEKRHFRMIEKGKVEDEIQPQVLK</sequence>
<gene>
    <name evidence="2" type="ORF">J1N35_011452</name>
</gene>
<evidence type="ECO:0000313" key="3">
    <source>
        <dbReference type="Proteomes" id="UP000828251"/>
    </source>
</evidence>
<protein>
    <submittedName>
        <fullName evidence="2">Uncharacterized protein</fullName>
    </submittedName>
</protein>
<dbReference type="Proteomes" id="UP000828251">
    <property type="component" value="Unassembled WGS sequence"/>
</dbReference>
<feature type="non-terminal residue" evidence="2">
    <location>
        <position position="57"/>
    </location>
</feature>
<feature type="compositionally biased region" description="Basic and acidic residues" evidence="1">
    <location>
        <begin position="1"/>
        <end position="21"/>
    </location>
</feature>
<reference evidence="2 3" key="1">
    <citation type="journal article" date="2021" name="Plant Biotechnol. J.">
        <title>Multi-omics assisted identification of the key and species-specific regulatory components of drought-tolerant mechanisms in Gossypium stocksii.</title>
        <authorList>
            <person name="Yu D."/>
            <person name="Ke L."/>
            <person name="Zhang D."/>
            <person name="Wu Y."/>
            <person name="Sun Y."/>
            <person name="Mei J."/>
            <person name="Sun J."/>
            <person name="Sun Y."/>
        </authorList>
    </citation>
    <scope>NUCLEOTIDE SEQUENCE [LARGE SCALE GENOMIC DNA]</scope>
    <source>
        <strain evidence="3">cv. E1</strain>
        <tissue evidence="2">Leaf</tissue>
    </source>
</reference>
<keyword evidence="3" id="KW-1185">Reference proteome</keyword>
<evidence type="ECO:0000313" key="2">
    <source>
        <dbReference type="EMBL" id="KAH1107684.1"/>
    </source>
</evidence>
<accession>A0A9D4ADA6</accession>
<dbReference type="EMBL" id="JAIQCV010000004">
    <property type="protein sequence ID" value="KAH1107684.1"/>
    <property type="molecule type" value="Genomic_DNA"/>
</dbReference>